<dbReference type="FunFam" id="1.10.10.10:FF:000056">
    <property type="entry name" value="IclR family transcriptional regulator"/>
    <property type="match status" value="1"/>
</dbReference>
<dbReference type="GO" id="GO:0003677">
    <property type="term" value="F:DNA binding"/>
    <property type="evidence" value="ECO:0007669"/>
    <property type="project" value="UniProtKB-KW"/>
</dbReference>
<evidence type="ECO:0000313" key="6">
    <source>
        <dbReference type="EMBL" id="ROQ01270.1"/>
    </source>
</evidence>
<protein>
    <submittedName>
        <fullName evidence="6">IclR family transcriptional regulator</fullName>
    </submittedName>
</protein>
<dbReference type="InterPro" id="IPR029016">
    <property type="entry name" value="GAF-like_dom_sf"/>
</dbReference>
<evidence type="ECO:0000256" key="2">
    <source>
        <dbReference type="ARBA" id="ARBA00023125"/>
    </source>
</evidence>
<dbReference type="Pfam" id="PF09339">
    <property type="entry name" value="HTH_IclR"/>
    <property type="match status" value="1"/>
</dbReference>
<evidence type="ECO:0000256" key="1">
    <source>
        <dbReference type="ARBA" id="ARBA00023015"/>
    </source>
</evidence>
<dbReference type="SMART" id="SM00346">
    <property type="entry name" value="HTH_ICLR"/>
    <property type="match status" value="1"/>
</dbReference>
<organism evidence="6 7">
    <name type="scientific">Stella humosa</name>
    <dbReference type="NCBI Taxonomy" id="94"/>
    <lineage>
        <taxon>Bacteria</taxon>
        <taxon>Pseudomonadati</taxon>
        <taxon>Pseudomonadota</taxon>
        <taxon>Alphaproteobacteria</taxon>
        <taxon>Rhodospirillales</taxon>
        <taxon>Stellaceae</taxon>
        <taxon>Stella</taxon>
    </lineage>
</organism>
<dbReference type="Gene3D" id="3.30.450.40">
    <property type="match status" value="1"/>
</dbReference>
<dbReference type="GO" id="GO:0045892">
    <property type="term" value="P:negative regulation of DNA-templated transcription"/>
    <property type="evidence" value="ECO:0007669"/>
    <property type="project" value="TreeGrafter"/>
</dbReference>
<keyword evidence="1" id="KW-0805">Transcription regulation</keyword>
<dbReference type="EMBL" id="RJKX01000011">
    <property type="protein sequence ID" value="ROQ01270.1"/>
    <property type="molecule type" value="Genomic_DNA"/>
</dbReference>
<evidence type="ECO:0000259" key="4">
    <source>
        <dbReference type="PROSITE" id="PS51077"/>
    </source>
</evidence>
<evidence type="ECO:0000259" key="5">
    <source>
        <dbReference type="PROSITE" id="PS51078"/>
    </source>
</evidence>
<dbReference type="GO" id="GO:0003700">
    <property type="term" value="F:DNA-binding transcription factor activity"/>
    <property type="evidence" value="ECO:0007669"/>
    <property type="project" value="TreeGrafter"/>
</dbReference>
<dbReference type="InterPro" id="IPR036388">
    <property type="entry name" value="WH-like_DNA-bd_sf"/>
</dbReference>
<feature type="domain" description="IclR-ED" evidence="5">
    <location>
        <begin position="89"/>
        <end position="271"/>
    </location>
</feature>
<sequence>MTFVGSDERPVLLPGALVGDAADGTVKSVAKVLDLLEHLGAAGQPVGISDLARAAGLHVSTAHRLLRTLVRRGYVEQRSDTRRYALGPRVHALGGAYLGGSDLVGAAYPVIEELRDRLGETIHVAVWDDGQVLEVCHAETTQPVGVSLRLGRRDPAHATAIGKVLMAARGRAEVDRLLAGPLVAVTGHTVTATAKLRCEIERVRAQDYAVDDEELADGLCCVGVPVRDRHGRVVAGLSVAMPKARFDAARIPEWVAMLRAAADGLAGRLAG</sequence>
<dbReference type="PROSITE" id="PS51077">
    <property type="entry name" value="HTH_ICLR"/>
    <property type="match status" value="1"/>
</dbReference>
<proteinExistence type="predicted"/>
<feature type="domain" description="HTH iclR-type" evidence="4">
    <location>
        <begin position="26"/>
        <end position="88"/>
    </location>
</feature>
<gene>
    <name evidence="6" type="ORF">EDC65_0448</name>
</gene>
<name>A0A3N1MEY6_9PROT</name>
<dbReference type="InterPro" id="IPR014757">
    <property type="entry name" value="Tscrpt_reg_IclR_C"/>
</dbReference>
<evidence type="ECO:0000313" key="7">
    <source>
        <dbReference type="Proteomes" id="UP000278222"/>
    </source>
</evidence>
<keyword evidence="2" id="KW-0238">DNA-binding</keyword>
<dbReference type="InterPro" id="IPR005471">
    <property type="entry name" value="Tscrpt_reg_IclR_N"/>
</dbReference>
<dbReference type="Gene3D" id="1.10.10.10">
    <property type="entry name" value="Winged helix-like DNA-binding domain superfamily/Winged helix DNA-binding domain"/>
    <property type="match status" value="1"/>
</dbReference>
<dbReference type="InterPro" id="IPR050707">
    <property type="entry name" value="HTH_MetabolicPath_Reg"/>
</dbReference>
<comment type="caution">
    <text evidence="6">The sequence shown here is derived from an EMBL/GenBank/DDBJ whole genome shotgun (WGS) entry which is preliminary data.</text>
</comment>
<keyword evidence="7" id="KW-1185">Reference proteome</keyword>
<dbReference type="Pfam" id="PF01614">
    <property type="entry name" value="IclR_C"/>
    <property type="match status" value="1"/>
</dbReference>
<evidence type="ECO:0000256" key="3">
    <source>
        <dbReference type="ARBA" id="ARBA00023163"/>
    </source>
</evidence>
<dbReference type="PANTHER" id="PTHR30136:SF24">
    <property type="entry name" value="HTH-TYPE TRANSCRIPTIONAL REPRESSOR ALLR"/>
    <property type="match status" value="1"/>
</dbReference>
<keyword evidence="3" id="KW-0804">Transcription</keyword>
<dbReference type="PANTHER" id="PTHR30136">
    <property type="entry name" value="HELIX-TURN-HELIX TRANSCRIPTIONAL REGULATOR, ICLR FAMILY"/>
    <property type="match status" value="1"/>
</dbReference>
<dbReference type="Proteomes" id="UP000278222">
    <property type="component" value="Unassembled WGS sequence"/>
</dbReference>
<dbReference type="PROSITE" id="PS51078">
    <property type="entry name" value="ICLR_ED"/>
    <property type="match status" value="1"/>
</dbReference>
<dbReference type="SUPFAM" id="SSF46785">
    <property type="entry name" value="Winged helix' DNA-binding domain"/>
    <property type="match status" value="1"/>
</dbReference>
<accession>A0A3N1MEY6</accession>
<reference evidence="6 7" key="1">
    <citation type="submission" date="2018-11" db="EMBL/GenBank/DDBJ databases">
        <title>Genomic Encyclopedia of Type Strains, Phase IV (KMG-IV): sequencing the most valuable type-strain genomes for metagenomic binning, comparative biology and taxonomic classification.</title>
        <authorList>
            <person name="Goeker M."/>
        </authorList>
    </citation>
    <scope>NUCLEOTIDE SEQUENCE [LARGE SCALE GENOMIC DNA]</scope>
    <source>
        <strain evidence="6 7">DSM 5900</strain>
    </source>
</reference>
<dbReference type="RefSeq" id="WP_170216292.1">
    <property type="nucleotide sequence ID" value="NZ_AP019700.1"/>
</dbReference>
<dbReference type="SUPFAM" id="SSF55781">
    <property type="entry name" value="GAF domain-like"/>
    <property type="match status" value="1"/>
</dbReference>
<dbReference type="AlphaFoldDB" id="A0A3N1MEY6"/>
<dbReference type="InterPro" id="IPR036390">
    <property type="entry name" value="WH_DNA-bd_sf"/>
</dbReference>